<dbReference type="PANTHER" id="PTHR32089">
    <property type="entry name" value="METHYL-ACCEPTING CHEMOTAXIS PROTEIN MCPB"/>
    <property type="match status" value="1"/>
</dbReference>
<reference evidence="13 14" key="1">
    <citation type="submission" date="2015-09" db="EMBL/GenBank/DDBJ databases">
        <title>Genome announcement of multiple Pseudomonas syringae strains.</title>
        <authorList>
            <person name="Thakur S."/>
            <person name="Wang P.W."/>
            <person name="Gong Y."/>
            <person name="Weir B.S."/>
            <person name="Guttman D.S."/>
        </authorList>
    </citation>
    <scope>NUCLEOTIDE SEQUENCE [LARGE SCALE GENOMIC DNA]</scope>
    <source>
        <strain evidence="13 14">ICMP2802</strain>
    </source>
</reference>
<evidence type="ECO:0000313" key="13">
    <source>
        <dbReference type="EMBL" id="KPW22240.1"/>
    </source>
</evidence>
<protein>
    <submittedName>
        <fullName evidence="13">Histidine kinase, HAMP region:Bacterial chemotaxis sensory transducer</fullName>
    </submittedName>
</protein>
<dbReference type="Pfam" id="PF00015">
    <property type="entry name" value="MCPsignal"/>
    <property type="match status" value="1"/>
</dbReference>
<feature type="domain" description="HAMP" evidence="12">
    <location>
        <begin position="337"/>
        <end position="389"/>
    </location>
</feature>
<feature type="transmembrane region" description="Helical" evidence="10">
    <location>
        <begin position="317"/>
        <end position="336"/>
    </location>
</feature>
<feature type="domain" description="Methyl-accepting transducer" evidence="11">
    <location>
        <begin position="394"/>
        <end position="630"/>
    </location>
</feature>
<comment type="similarity">
    <text evidence="8">Belongs to the methyl-accepting chemotaxis (MCP) protein family.</text>
</comment>
<dbReference type="InterPro" id="IPR003660">
    <property type="entry name" value="HAMP_dom"/>
</dbReference>
<comment type="subcellular location">
    <subcellularLocation>
        <location evidence="1">Cell membrane</location>
        <topology evidence="1">Multi-pass membrane protein</topology>
    </subcellularLocation>
</comment>
<dbReference type="InterPro" id="IPR004089">
    <property type="entry name" value="MCPsignal_dom"/>
</dbReference>
<keyword evidence="4 10" id="KW-0812">Transmembrane</keyword>
<evidence type="ECO:0000256" key="9">
    <source>
        <dbReference type="PROSITE-ProRule" id="PRU00284"/>
    </source>
</evidence>
<dbReference type="GO" id="GO:0005886">
    <property type="term" value="C:plasma membrane"/>
    <property type="evidence" value="ECO:0007669"/>
    <property type="project" value="UniProtKB-SubCell"/>
</dbReference>
<evidence type="ECO:0000256" key="10">
    <source>
        <dbReference type="SAM" id="Phobius"/>
    </source>
</evidence>
<dbReference type="PROSITE" id="PS50885">
    <property type="entry name" value="HAMP"/>
    <property type="match status" value="1"/>
</dbReference>
<dbReference type="Gene3D" id="1.10.287.950">
    <property type="entry name" value="Methyl-accepting chemotaxis protein"/>
    <property type="match status" value="1"/>
</dbReference>
<gene>
    <name evidence="13" type="ORF">ALO91_05725</name>
</gene>
<dbReference type="Gene3D" id="3.30.450.20">
    <property type="entry name" value="PAS domain"/>
    <property type="match status" value="1"/>
</dbReference>
<dbReference type="InterPro" id="IPR029151">
    <property type="entry name" value="Sensor-like_sf"/>
</dbReference>
<keyword evidence="13" id="KW-0808">Transferase</keyword>
<keyword evidence="6 10" id="KW-0472">Membrane</keyword>
<dbReference type="GO" id="GO:0016301">
    <property type="term" value="F:kinase activity"/>
    <property type="evidence" value="ECO:0007669"/>
    <property type="project" value="UniProtKB-KW"/>
</dbReference>
<evidence type="ECO:0000259" key="11">
    <source>
        <dbReference type="PROSITE" id="PS50111"/>
    </source>
</evidence>
<evidence type="ECO:0000256" key="7">
    <source>
        <dbReference type="ARBA" id="ARBA00023224"/>
    </source>
</evidence>
<dbReference type="Pfam" id="PF17201">
    <property type="entry name" value="Cache_3-Cache_2"/>
    <property type="match status" value="1"/>
</dbReference>
<dbReference type="Pfam" id="PF00672">
    <property type="entry name" value="HAMP"/>
    <property type="match status" value="1"/>
</dbReference>
<dbReference type="SUPFAM" id="SSF58104">
    <property type="entry name" value="Methyl-accepting chemotaxis protein (MCP) signaling domain"/>
    <property type="match status" value="1"/>
</dbReference>
<dbReference type="InterPro" id="IPR033462">
    <property type="entry name" value="Cache_3-Cache_2"/>
</dbReference>
<evidence type="ECO:0000256" key="8">
    <source>
        <dbReference type="ARBA" id="ARBA00029447"/>
    </source>
</evidence>
<dbReference type="AlphaFoldDB" id="A0A0P9K1C0"/>
<dbReference type="SMART" id="SM00283">
    <property type="entry name" value="MA"/>
    <property type="match status" value="1"/>
</dbReference>
<accession>A0A0P9K1C0</accession>
<dbReference type="GO" id="GO:0007165">
    <property type="term" value="P:signal transduction"/>
    <property type="evidence" value="ECO:0007669"/>
    <property type="project" value="UniProtKB-KW"/>
</dbReference>
<sequence length="665" mass="70996">MIRHGVSMSKPRTRIASQLGIALAVILAVVISGSTLFALRSLDASNLVIREEHMSSEARLLADQLNTFHSTLRDSTQRLSGLFEKRFAAGLSLQADKPVTVAGTSTPGLFLRDAALNNDFTEVDEFRSMTAGVATIFVRSGDDFIRISTSLSKQDGTRAIGTVLDRKGAAYERLIAGQSYVGKAVLFDRYYMTQYSPVRDSSGKIIAALFVGFDYTDAQKTQFDNLKSFRIGSTGSLALLDEKGTWLVPPAGVKSLEGAAKSVAELASKPGKAQFWDDGDDNYYSVGQPFAGGPWTVIASMPRKEISEVTWHVGTQLAIGSLLAMLIAVISAIWLLRSKLRPLSELVRQADALGAGDLSVRLNVTSNDEIGQLSGSFNKMSEALSSMVSHIRTAAQEVSTRANVLSGLSGGAFEGMEQQSGEITSMAGAVEEFSATSMNIADNMGNTERLAQENAQQTRIGRTSMEEASSSLQQIATSLSSTAKVIDTLGQRSQEIGSIVGVITSIADQTNLLALNAAIEAARAGEQGRGFAVVADEVRSLASRTREATDEISGMIASIQQETGNAISTMQQGNTLMQEGLSLNAKVASALAQIDEQSRSAGHQFAAITTATQEQSSTATMLSSNLQSIAMANSEQRQVMSNLAITAQELNGLATELRHEVDRFR</sequence>
<evidence type="ECO:0000256" key="3">
    <source>
        <dbReference type="ARBA" id="ARBA00022481"/>
    </source>
</evidence>
<dbReference type="GO" id="GO:0006935">
    <property type="term" value="P:chemotaxis"/>
    <property type="evidence" value="ECO:0007669"/>
    <property type="project" value="UniProtKB-ARBA"/>
</dbReference>
<evidence type="ECO:0000313" key="14">
    <source>
        <dbReference type="Proteomes" id="UP000050297"/>
    </source>
</evidence>
<keyword evidence="7 9" id="KW-0807">Transducer</keyword>
<dbReference type="Proteomes" id="UP000050297">
    <property type="component" value="Unassembled WGS sequence"/>
</dbReference>
<keyword evidence="13" id="KW-0418">Kinase</keyword>
<evidence type="ECO:0000256" key="5">
    <source>
        <dbReference type="ARBA" id="ARBA00022989"/>
    </source>
</evidence>
<dbReference type="SMART" id="SM00304">
    <property type="entry name" value="HAMP"/>
    <property type="match status" value="1"/>
</dbReference>
<dbReference type="FunFam" id="1.10.287.950:FF:000001">
    <property type="entry name" value="Methyl-accepting chemotaxis sensory transducer"/>
    <property type="match status" value="1"/>
</dbReference>
<dbReference type="CDD" id="cd11386">
    <property type="entry name" value="MCP_signal"/>
    <property type="match status" value="1"/>
</dbReference>
<name>A0A0P9K1C0_PSESX</name>
<evidence type="ECO:0000256" key="2">
    <source>
        <dbReference type="ARBA" id="ARBA00022475"/>
    </source>
</evidence>
<comment type="caution">
    <text evidence="13">The sequence shown here is derived from an EMBL/GenBank/DDBJ whole genome shotgun (WGS) entry which is preliminary data.</text>
</comment>
<keyword evidence="2" id="KW-1003">Cell membrane</keyword>
<organism evidence="13 14">
    <name type="scientific">Pseudomonas syringae pv. aceris</name>
    <dbReference type="NCBI Taxonomy" id="199198"/>
    <lineage>
        <taxon>Bacteria</taxon>
        <taxon>Pseudomonadati</taxon>
        <taxon>Pseudomonadota</taxon>
        <taxon>Gammaproteobacteria</taxon>
        <taxon>Pseudomonadales</taxon>
        <taxon>Pseudomonadaceae</taxon>
        <taxon>Pseudomonas</taxon>
        <taxon>Pseudomonas syringae</taxon>
    </lineage>
</organism>
<dbReference type="EMBL" id="LJPM01000196">
    <property type="protein sequence ID" value="KPW22240.1"/>
    <property type="molecule type" value="Genomic_DNA"/>
</dbReference>
<evidence type="ECO:0000256" key="4">
    <source>
        <dbReference type="ARBA" id="ARBA00022692"/>
    </source>
</evidence>
<evidence type="ECO:0000256" key="6">
    <source>
        <dbReference type="ARBA" id="ARBA00023136"/>
    </source>
</evidence>
<dbReference type="SUPFAM" id="SSF103190">
    <property type="entry name" value="Sensory domain-like"/>
    <property type="match status" value="1"/>
</dbReference>
<keyword evidence="5 10" id="KW-1133">Transmembrane helix</keyword>
<dbReference type="PROSITE" id="PS50111">
    <property type="entry name" value="CHEMOTAXIS_TRANSDUC_2"/>
    <property type="match status" value="1"/>
</dbReference>
<dbReference type="CDD" id="cd06225">
    <property type="entry name" value="HAMP"/>
    <property type="match status" value="1"/>
</dbReference>
<evidence type="ECO:0000259" key="12">
    <source>
        <dbReference type="PROSITE" id="PS50885"/>
    </source>
</evidence>
<dbReference type="PANTHER" id="PTHR32089:SF112">
    <property type="entry name" value="LYSOZYME-LIKE PROTEIN-RELATED"/>
    <property type="match status" value="1"/>
</dbReference>
<keyword evidence="3" id="KW-0488">Methylation</keyword>
<dbReference type="PATRIC" id="fig|199198.5.peg.5665"/>
<proteinExistence type="inferred from homology"/>
<evidence type="ECO:0000256" key="1">
    <source>
        <dbReference type="ARBA" id="ARBA00004651"/>
    </source>
</evidence>